<dbReference type="Pfam" id="PF00698">
    <property type="entry name" value="Acyl_transf_1"/>
    <property type="match status" value="1"/>
</dbReference>
<evidence type="ECO:0000313" key="3">
    <source>
        <dbReference type="EMBL" id="KKK60292.1"/>
    </source>
</evidence>
<reference evidence="3" key="1">
    <citation type="journal article" date="2015" name="Nature">
        <title>Complex archaea that bridge the gap between prokaryotes and eukaryotes.</title>
        <authorList>
            <person name="Spang A."/>
            <person name="Saw J.H."/>
            <person name="Jorgensen S.L."/>
            <person name="Zaremba-Niedzwiedzka K."/>
            <person name="Martijn J."/>
            <person name="Lind A.E."/>
            <person name="van Eijk R."/>
            <person name="Schleper C."/>
            <person name="Guy L."/>
            <person name="Ettema T.J."/>
        </authorList>
    </citation>
    <scope>NUCLEOTIDE SEQUENCE</scope>
</reference>
<dbReference type="InterPro" id="IPR014043">
    <property type="entry name" value="Acyl_transferase_dom"/>
</dbReference>
<dbReference type="GO" id="GO:0016740">
    <property type="term" value="F:transferase activity"/>
    <property type="evidence" value="ECO:0007669"/>
    <property type="project" value="UniProtKB-KW"/>
</dbReference>
<dbReference type="InterPro" id="IPR020807">
    <property type="entry name" value="PKS_DH"/>
</dbReference>
<evidence type="ECO:0000259" key="2">
    <source>
        <dbReference type="PROSITE" id="PS52019"/>
    </source>
</evidence>
<proteinExistence type="predicted"/>
<dbReference type="SMART" id="SM00827">
    <property type="entry name" value="PKS_AT"/>
    <property type="match status" value="1"/>
</dbReference>
<dbReference type="PANTHER" id="PTHR45681:SF6">
    <property type="entry name" value="POLYKETIDE SYNTHASE 37"/>
    <property type="match status" value="1"/>
</dbReference>
<dbReference type="Gene3D" id="3.40.366.10">
    <property type="entry name" value="Malonyl-Coenzyme A Acyl Carrier Protein, domain 2"/>
    <property type="match status" value="1"/>
</dbReference>
<name>A0A0F8WTS7_9ZZZZ</name>
<dbReference type="EMBL" id="LAZR01063041">
    <property type="protein sequence ID" value="KKK60292.1"/>
    <property type="molecule type" value="Genomic_DNA"/>
</dbReference>
<dbReference type="Gene3D" id="3.30.70.250">
    <property type="entry name" value="Malonyl-CoA ACP transacylase, ACP-binding"/>
    <property type="match status" value="1"/>
</dbReference>
<sequence length="360" mass="41051">VQGTEDKVSLAAVNGPAMVTLAGDTDVIEQISEELEKQDVFNRLLQINVPFHCHHMEPLKEELLGALDSLKPSPTKIPFYSTVTGMVMDGRKLDNKYWYRNVRETVSFAPAIEELIKDGFNTFVELGPHPIHAMGINDLLDARQKNGVVVPSIRRQDEEKRTFLSSLGTLHTWGCKVHWQGYFGENQFVRLPTYPWQKERHWLETEEGRKTRLGSFIHPHLERKTTSARESHNIIWDIKLDKRTYPYIDDHKVQGPIVYPGAGHVELSISAALASFGEKFEFLEDLNFESALFLPDSGEPIHIQMDISHDGGDYFIYSRPRSENASWTMCSNGKMNHIKEVIKELGSPQEIIKAIANQQE</sequence>
<dbReference type="InterPro" id="IPR050444">
    <property type="entry name" value="Polyketide_Synthase"/>
</dbReference>
<comment type="caution">
    <text evidence="3">The sequence shown here is derived from an EMBL/GenBank/DDBJ whole genome shotgun (WGS) entry which is preliminary data.</text>
</comment>
<dbReference type="AlphaFoldDB" id="A0A0F8WTS7"/>
<dbReference type="InterPro" id="IPR049552">
    <property type="entry name" value="PKS_DH_N"/>
</dbReference>
<dbReference type="SUPFAM" id="SSF52151">
    <property type="entry name" value="FabD/lysophospholipase-like"/>
    <property type="match status" value="1"/>
</dbReference>
<organism evidence="3">
    <name type="scientific">marine sediment metagenome</name>
    <dbReference type="NCBI Taxonomy" id="412755"/>
    <lineage>
        <taxon>unclassified sequences</taxon>
        <taxon>metagenomes</taxon>
        <taxon>ecological metagenomes</taxon>
    </lineage>
</organism>
<dbReference type="Pfam" id="PF21089">
    <property type="entry name" value="PKS_DH_N"/>
    <property type="match status" value="1"/>
</dbReference>
<accession>A0A0F8WTS7</accession>
<protein>
    <recommendedName>
        <fullName evidence="2">PKS/mFAS DH domain-containing protein</fullName>
    </recommendedName>
</protein>
<dbReference type="PANTHER" id="PTHR45681">
    <property type="entry name" value="POLYKETIDE SYNTHASE 44-RELATED"/>
    <property type="match status" value="1"/>
</dbReference>
<feature type="non-terminal residue" evidence="3">
    <location>
        <position position="360"/>
    </location>
</feature>
<dbReference type="SMART" id="SM00826">
    <property type="entry name" value="PKS_DH"/>
    <property type="match status" value="1"/>
</dbReference>
<dbReference type="Gene3D" id="3.10.129.10">
    <property type="entry name" value="Hotdog Thioesterase"/>
    <property type="match status" value="1"/>
</dbReference>
<dbReference type="PROSITE" id="PS52019">
    <property type="entry name" value="PKS_MFAS_DH"/>
    <property type="match status" value="1"/>
</dbReference>
<dbReference type="InterPro" id="IPR001227">
    <property type="entry name" value="Ac_transferase_dom_sf"/>
</dbReference>
<gene>
    <name evidence="3" type="ORF">LCGC14_3025820</name>
</gene>
<feature type="non-terminal residue" evidence="3">
    <location>
        <position position="1"/>
    </location>
</feature>
<feature type="domain" description="PKS/mFAS DH" evidence="2">
    <location>
        <begin position="218"/>
        <end position="360"/>
    </location>
</feature>
<evidence type="ECO:0000256" key="1">
    <source>
        <dbReference type="ARBA" id="ARBA00022679"/>
    </source>
</evidence>
<dbReference type="InterPro" id="IPR049900">
    <property type="entry name" value="PKS_mFAS_DH"/>
</dbReference>
<dbReference type="InterPro" id="IPR016035">
    <property type="entry name" value="Acyl_Trfase/lysoPLipase"/>
</dbReference>
<keyword evidence="1" id="KW-0808">Transferase</keyword>